<dbReference type="Gene3D" id="3.30.420.10">
    <property type="entry name" value="Ribonuclease H-like superfamily/Ribonuclease H"/>
    <property type="match status" value="1"/>
</dbReference>
<protein>
    <submittedName>
        <fullName evidence="6">ERI1 exoribonuclease 3-like</fullName>
    </submittedName>
</protein>
<evidence type="ECO:0000259" key="4">
    <source>
        <dbReference type="SMART" id="SM00479"/>
    </source>
</evidence>
<dbReference type="InterPro" id="IPR012337">
    <property type="entry name" value="RNaseH-like_sf"/>
</dbReference>
<evidence type="ECO:0000313" key="6">
    <source>
        <dbReference type="RefSeq" id="XP_019631412.1"/>
    </source>
</evidence>
<accession>A0A6P4ZK01</accession>
<dbReference type="SMART" id="SM00479">
    <property type="entry name" value="EXOIII"/>
    <property type="match status" value="1"/>
</dbReference>
<sequence>METSFLAVTRQFLLPTVLRTLCIRRFMAYKNSPSASASTPIPSGKGTGIQPQGFDYFLVLDFEATCDNKTTPKPQEIIEFPVLKVSGKTFETEATFHTYVQPEAHPQLTPFCTELTGIIQDMVDGQPTLTQTLKDFDIWMCEQGLLTPGVSSVFVTCGDWDLRTMLPSQCSYLNTPVPSYFRQWINIKKSYSQVTGHWGKGMMGMLRNLELQHQGRHHSGIDDCQNIARILRELARRGGFFQVTSRR</sequence>
<dbReference type="AlphaFoldDB" id="A0A6P4ZK01"/>
<reference evidence="6" key="1">
    <citation type="submission" date="2025-08" db="UniProtKB">
        <authorList>
            <consortium name="RefSeq"/>
        </authorList>
    </citation>
    <scope>IDENTIFICATION</scope>
    <source>
        <tissue evidence="6">Gonad</tissue>
    </source>
</reference>
<dbReference type="GO" id="GO:0000175">
    <property type="term" value="F:3'-5'-RNA exonuclease activity"/>
    <property type="evidence" value="ECO:0007669"/>
    <property type="project" value="InterPro"/>
</dbReference>
<dbReference type="InterPro" id="IPR047201">
    <property type="entry name" value="ERI-1_3'hExo-like"/>
</dbReference>
<dbReference type="InterPro" id="IPR013520">
    <property type="entry name" value="Ribonucl_H"/>
</dbReference>
<evidence type="ECO:0000256" key="1">
    <source>
        <dbReference type="ARBA" id="ARBA00022722"/>
    </source>
</evidence>
<dbReference type="GO" id="GO:0003676">
    <property type="term" value="F:nucleic acid binding"/>
    <property type="evidence" value="ECO:0007669"/>
    <property type="project" value="InterPro"/>
</dbReference>
<keyword evidence="5" id="KW-1185">Reference proteome</keyword>
<dbReference type="KEGG" id="bbel:109475253"/>
<gene>
    <name evidence="6" type="primary">LOC109475253</name>
</gene>
<dbReference type="CDD" id="cd06133">
    <property type="entry name" value="ERI-1_3'hExo_like"/>
    <property type="match status" value="1"/>
</dbReference>
<keyword evidence="3" id="KW-0269">Exonuclease</keyword>
<keyword evidence="2" id="KW-0378">Hydrolase</keyword>
<evidence type="ECO:0000256" key="2">
    <source>
        <dbReference type="ARBA" id="ARBA00022801"/>
    </source>
</evidence>
<dbReference type="RefSeq" id="XP_019631412.1">
    <property type="nucleotide sequence ID" value="XM_019775853.1"/>
</dbReference>
<dbReference type="OrthoDB" id="448399at2759"/>
<dbReference type="GeneID" id="109475253"/>
<dbReference type="SUPFAM" id="SSF53098">
    <property type="entry name" value="Ribonuclease H-like"/>
    <property type="match status" value="1"/>
</dbReference>
<proteinExistence type="predicted"/>
<feature type="domain" description="Exonuclease" evidence="4">
    <location>
        <begin position="56"/>
        <end position="240"/>
    </location>
</feature>
<dbReference type="PANTHER" id="PTHR23044">
    <property type="entry name" value="3'-5' EXONUCLEASE ERI1-RELATED"/>
    <property type="match status" value="1"/>
</dbReference>
<dbReference type="InterPro" id="IPR036397">
    <property type="entry name" value="RNaseH_sf"/>
</dbReference>
<dbReference type="InterPro" id="IPR051274">
    <property type="entry name" value="3-5_Exoribonuclease"/>
</dbReference>
<organism evidence="5 6">
    <name type="scientific">Branchiostoma belcheri</name>
    <name type="common">Amphioxus</name>
    <dbReference type="NCBI Taxonomy" id="7741"/>
    <lineage>
        <taxon>Eukaryota</taxon>
        <taxon>Metazoa</taxon>
        <taxon>Chordata</taxon>
        <taxon>Cephalochordata</taxon>
        <taxon>Leptocardii</taxon>
        <taxon>Amphioxiformes</taxon>
        <taxon>Branchiostomatidae</taxon>
        <taxon>Branchiostoma</taxon>
    </lineage>
</organism>
<evidence type="ECO:0000256" key="3">
    <source>
        <dbReference type="ARBA" id="ARBA00022839"/>
    </source>
</evidence>
<name>A0A6P4ZK01_BRABE</name>
<dbReference type="PANTHER" id="PTHR23044:SF61">
    <property type="entry name" value="3'-5' EXORIBONUCLEASE 1-RELATED"/>
    <property type="match status" value="1"/>
</dbReference>
<dbReference type="Pfam" id="PF00929">
    <property type="entry name" value="RNase_T"/>
    <property type="match status" value="1"/>
</dbReference>
<evidence type="ECO:0000313" key="5">
    <source>
        <dbReference type="Proteomes" id="UP000515135"/>
    </source>
</evidence>
<keyword evidence="1" id="KW-0540">Nuclease</keyword>
<dbReference type="Proteomes" id="UP000515135">
    <property type="component" value="Unplaced"/>
</dbReference>